<reference evidence="2 3" key="1">
    <citation type="journal article" date="2024" name="Microbiol. Resour. Announc.">
        <title>Genome annotations for the ascomycete fungi Trichoderma harzianum, Trichoderma aggressivum, and Purpureocillium lilacinum.</title>
        <authorList>
            <person name="Beijen E.P.W."/>
            <person name="Ohm R.A."/>
        </authorList>
    </citation>
    <scope>NUCLEOTIDE SEQUENCE [LARGE SCALE GENOMIC DNA]</scope>
    <source>
        <strain evidence="2 3">CBS 150709</strain>
    </source>
</reference>
<feature type="region of interest" description="Disordered" evidence="1">
    <location>
        <begin position="171"/>
        <end position="193"/>
    </location>
</feature>
<keyword evidence="3" id="KW-1185">Reference proteome</keyword>
<organism evidence="2 3">
    <name type="scientific">Purpureocillium lilacinum</name>
    <name type="common">Paecilomyces lilacinus</name>
    <dbReference type="NCBI Taxonomy" id="33203"/>
    <lineage>
        <taxon>Eukaryota</taxon>
        <taxon>Fungi</taxon>
        <taxon>Dikarya</taxon>
        <taxon>Ascomycota</taxon>
        <taxon>Pezizomycotina</taxon>
        <taxon>Sordariomycetes</taxon>
        <taxon>Hypocreomycetidae</taxon>
        <taxon>Hypocreales</taxon>
        <taxon>Ophiocordycipitaceae</taxon>
        <taxon>Purpureocillium</taxon>
    </lineage>
</organism>
<name>A0ABR0CBF2_PURLI</name>
<gene>
    <name evidence="2" type="ORF">Purlil1_1841</name>
</gene>
<feature type="compositionally biased region" description="Acidic residues" evidence="1">
    <location>
        <begin position="45"/>
        <end position="55"/>
    </location>
</feature>
<sequence length="360" mass="38518">MKRGSERWSERAADGVVRGVWCVCGGAWSGRADDGRRRRRREEGWREEEEQEEAADGVPAYLAGALPSSPAMEPALPGEAARESLLPVLGLAEQLAATYGRGTGLGWPACLPACPRPAQRAPGQAQGLPSALCRYSPPTRNEPAEAMLLLRGLAAALKCHCLLEVQDTGNRTGKETVEGGREEAPRRAQSLNAPEVVARATTATDGATHGDALTDNRHAHDTYAYTCSSITGTCERRGEERAVVEQQQQQKLQAWRAHNEMKAPSLQRDQLQGNGTGAPHVSASQAAWPDGQTSRGIPPPVGFCAVRVVGMSATTRRAGRRQDTAYEDSKSLASQRRLTALAKPLSAATTANGNSNNKQQ</sequence>
<evidence type="ECO:0000313" key="3">
    <source>
        <dbReference type="Proteomes" id="UP001287286"/>
    </source>
</evidence>
<dbReference type="EMBL" id="JAWRVI010000005">
    <property type="protein sequence ID" value="KAK4093507.1"/>
    <property type="molecule type" value="Genomic_DNA"/>
</dbReference>
<protein>
    <submittedName>
        <fullName evidence="2">Uncharacterized protein</fullName>
    </submittedName>
</protein>
<feature type="region of interest" description="Disordered" evidence="1">
    <location>
        <begin position="270"/>
        <end position="299"/>
    </location>
</feature>
<evidence type="ECO:0000313" key="2">
    <source>
        <dbReference type="EMBL" id="KAK4093507.1"/>
    </source>
</evidence>
<comment type="caution">
    <text evidence="2">The sequence shown here is derived from an EMBL/GenBank/DDBJ whole genome shotgun (WGS) entry which is preliminary data.</text>
</comment>
<evidence type="ECO:0000256" key="1">
    <source>
        <dbReference type="SAM" id="MobiDB-lite"/>
    </source>
</evidence>
<accession>A0ABR0CBF2</accession>
<proteinExistence type="predicted"/>
<dbReference type="Proteomes" id="UP001287286">
    <property type="component" value="Unassembled WGS sequence"/>
</dbReference>
<feature type="region of interest" description="Disordered" evidence="1">
    <location>
        <begin position="26"/>
        <end position="59"/>
    </location>
</feature>
<feature type="compositionally biased region" description="Basic and acidic residues" evidence="1">
    <location>
        <begin position="31"/>
        <end position="44"/>
    </location>
</feature>
<feature type="compositionally biased region" description="Basic and acidic residues" evidence="1">
    <location>
        <begin position="172"/>
        <end position="186"/>
    </location>
</feature>